<dbReference type="Proteomes" id="UP001158730">
    <property type="component" value="Unassembled WGS sequence"/>
</dbReference>
<dbReference type="RefSeq" id="WP_280054230.1">
    <property type="nucleotide sequence ID" value="NZ_JAOBYN010000010.1"/>
</dbReference>
<organism evidence="2 3">
    <name type="scientific">Aquipseudomonas alcaligenes</name>
    <name type="common">Pseudomonas alcaligenes</name>
    <dbReference type="NCBI Taxonomy" id="43263"/>
    <lineage>
        <taxon>Bacteria</taxon>
        <taxon>Pseudomonadati</taxon>
        <taxon>Pseudomonadota</taxon>
        <taxon>Gammaproteobacteria</taxon>
        <taxon>Pseudomonadales</taxon>
        <taxon>Pseudomonadaceae</taxon>
        <taxon>Aquipseudomonas</taxon>
    </lineage>
</organism>
<protein>
    <submittedName>
        <fullName evidence="2">DM13 domain-containing protein</fullName>
    </submittedName>
</protein>
<name>A0AA42N1E6_AQUAC</name>
<comment type="caution">
    <text evidence="2">The sequence shown here is derived from an EMBL/GenBank/DDBJ whole genome shotgun (WGS) entry which is preliminary data.</text>
</comment>
<dbReference type="AlphaFoldDB" id="A0AA42N1E6"/>
<dbReference type="Pfam" id="PF10517">
    <property type="entry name" value="DM13"/>
    <property type="match status" value="1"/>
</dbReference>
<reference evidence="2" key="1">
    <citation type="submission" date="2022-09" db="EMBL/GenBank/DDBJ databases">
        <title>Intensive care unit water sources are persistently colonized with multi-drug resistant bacteria and are the site of extensive horizontal gene transfer of antibiotic resistance genes.</title>
        <authorList>
            <person name="Diorio-Toth L."/>
        </authorList>
    </citation>
    <scope>NUCLEOTIDE SEQUENCE</scope>
    <source>
        <strain evidence="2">GD03990</strain>
    </source>
</reference>
<feature type="domain" description="DM13" evidence="1">
    <location>
        <begin position="53"/>
        <end position="158"/>
    </location>
</feature>
<evidence type="ECO:0000313" key="2">
    <source>
        <dbReference type="EMBL" id="MDH1055661.1"/>
    </source>
</evidence>
<accession>A0AA42N1E6</accession>
<proteinExistence type="predicted"/>
<dbReference type="EMBL" id="JAOBYN010000010">
    <property type="protein sequence ID" value="MDH1055661.1"/>
    <property type="molecule type" value="Genomic_DNA"/>
</dbReference>
<dbReference type="PROSITE" id="PS51549">
    <property type="entry name" value="DM13"/>
    <property type="match status" value="1"/>
</dbReference>
<gene>
    <name evidence="2" type="ORF">N5C05_12915</name>
</gene>
<evidence type="ECO:0000313" key="3">
    <source>
        <dbReference type="Proteomes" id="UP001158730"/>
    </source>
</evidence>
<sequence length="158" mass="17211">MNTRTVVTLAVSHLFVAVVGFAGGIYALPILIAPKDPTAEEVKAANSRVQFTAEFKRDLKDSDALHWGEGTVSVGSSAISLVGKLSPGPDYKLYLSPEFVETESDFKRLKSTMIRIGDVKTFDNFIVSVPAGIDPAKYSAVIVWCETFSEFITAAKYR</sequence>
<evidence type="ECO:0000259" key="1">
    <source>
        <dbReference type="PROSITE" id="PS51549"/>
    </source>
</evidence>
<dbReference type="InterPro" id="IPR019545">
    <property type="entry name" value="DM13_domain"/>
</dbReference>